<evidence type="ECO:0000256" key="2">
    <source>
        <dbReference type="ARBA" id="ARBA00008887"/>
    </source>
</evidence>
<evidence type="ECO:0000256" key="3">
    <source>
        <dbReference type="ARBA" id="ARBA00022490"/>
    </source>
</evidence>
<comment type="caution">
    <text evidence="18">The sequence shown here is derived from an EMBL/GenBank/DDBJ whole genome shotgun (WGS) entry which is preliminary data.</text>
</comment>
<dbReference type="GO" id="GO:0051959">
    <property type="term" value="F:dynein light intermediate chain binding"/>
    <property type="evidence" value="ECO:0007669"/>
    <property type="project" value="InterPro"/>
</dbReference>
<evidence type="ECO:0000256" key="10">
    <source>
        <dbReference type="ARBA" id="ARBA00023175"/>
    </source>
</evidence>
<dbReference type="GO" id="GO:0005524">
    <property type="term" value="F:ATP binding"/>
    <property type="evidence" value="ECO:0007669"/>
    <property type="project" value="UniProtKB-KW"/>
</dbReference>
<evidence type="ECO:0000256" key="7">
    <source>
        <dbReference type="ARBA" id="ARBA00023017"/>
    </source>
</evidence>
<name>A0A7J7KSF1_BUGNE</name>
<dbReference type="Pfam" id="PF17857">
    <property type="entry name" value="AAA_lid_1"/>
    <property type="match status" value="1"/>
</dbReference>
<keyword evidence="3" id="KW-0963">Cytoplasm</keyword>
<keyword evidence="4" id="KW-0493">Microtubule</keyword>
<dbReference type="EMBL" id="VXIV02000082">
    <property type="protein sequence ID" value="KAF6041077.1"/>
    <property type="molecule type" value="Genomic_DNA"/>
</dbReference>
<dbReference type="AlphaFoldDB" id="A0A7J7KSF1"/>
<dbReference type="GO" id="GO:0005930">
    <property type="term" value="C:axoneme"/>
    <property type="evidence" value="ECO:0007669"/>
    <property type="project" value="UniProtKB-SubCell"/>
</dbReference>
<keyword evidence="11" id="KW-0206">Cytoskeleton</keyword>
<feature type="domain" description="Dynein heavy chain ATP-binding dynein motor region" evidence="16">
    <location>
        <begin position="798"/>
        <end position="1019"/>
    </location>
</feature>
<dbReference type="FunFam" id="1.20.920.30:FF:000002">
    <property type="entry name" value="Dynein axonemal heavy chain 3"/>
    <property type="match status" value="1"/>
</dbReference>
<dbReference type="GO" id="GO:0030286">
    <property type="term" value="C:dynein complex"/>
    <property type="evidence" value="ECO:0007669"/>
    <property type="project" value="UniProtKB-KW"/>
</dbReference>
<keyword evidence="6" id="KW-0067">ATP-binding</keyword>
<protein>
    <submittedName>
        <fullName evidence="18">DNAH12</fullName>
    </submittedName>
</protein>
<evidence type="ECO:0000256" key="5">
    <source>
        <dbReference type="ARBA" id="ARBA00022741"/>
    </source>
</evidence>
<keyword evidence="12" id="KW-0966">Cell projection</keyword>
<sequence length="1213" mass="138016">MLQLLPTPAKSHYVFNLRDFSRVILGVCLIRKPQVEDKKVMIRLWVHEVFRVFYDRLTDDSDRAWLFSLMRKLVKEEFKENFDTVFGHLTEDSKVTEIDLRSLMFGDYMLPDAEPEDRVYAEIFSIDEFYKVAEQCLEEYNNTHKNRMNLVIFRYVLEHLSRMCRILRSPGGHALLVGVGGSGRQSLTKLATAMASYDFFQPEISKNYGTVEWREDIKGVMKKAGAEGKPTTFLIADSQIKQESFLEDIDSLLNTGEVPNLFATDEKADIMELVRPAITAATDDKNADFTPLALFTYFVNRCKENLHIVIAFSPIGDAFRNRLRQFPSLINCCTIDWFQAWPEEALEKVGNKYLEGLEMEDWMKHECVSLCKTFHTSADDLSSRYLEELGRHNYVTPTSYLELIGSFKGLLGTKQDETMKAKRRYEVGLEKLAFASSQVSAMQKELEDLQPQLVKSSEETDKMMIVIEKESKEVQKTSEVVQKDEAVANEQAESSQALKDECEADLAEAIPALEAALAALDTLKPADITIVKSMKSPPSGVKLVMAAVCVMKDIKPEKINDPSGSGQKILDYWGPSKKLLGDMGFLQMLKEYDKDNIPPHVMAKIRKEYITNPEFDPVKVAKASSAAEGLTRWIMAMEIYDRVAKVVAPKKAKLKEAQSQLAETMALLNSKRAELKAVQDRLANLEKTFQEMVDKKKNLEFQVDLCGKKLVRAEKLIGGLGGEKVRWTEAAERLQGIYNNLSGDVLVSSGVMAYLGPFTMAFRQDCILDWTKLCFDKKIPCSKEFSLTKTLGEPIKIQQWNIAGLPRDSFSIDNGVIVANARRWPLMIDPQGQANKWVKNSEKDHQLSVIKLTDSDYMRNLENCIQFGNPLLLENVGEELDPSLEPLLLKQTFKQAGVDMIRLGENVIEYNKDFRFYITTKLRNPHYLPEVAVKVSLLNFMITPEGLEDQLLGIVVAKERPELEEERQGLIITSAQNRKQLKEIEDKILHTLSASEGNILEDESAIQILDSSKILSDEISKKQKIAEETEKKIEASRMGYRPIAKHSANLFFSIADLPNIDPMYQYSLTWFVNLFINSIQDSNKSRILDKRLRYLNEHFTYSLYTNVCRSLFEKDKLLFSLVLCSKILFAKQELLMEEFMFFLTGGVGLANKNPNPDNSWLVEKSWDEICRLSDMPPLKGSDSMLLRIFMCGEISMTTKSLTTPICLPHGTQK</sequence>
<evidence type="ECO:0000313" key="19">
    <source>
        <dbReference type="Proteomes" id="UP000593567"/>
    </source>
</evidence>
<evidence type="ECO:0000313" key="18">
    <source>
        <dbReference type="EMBL" id="KAF6041077.1"/>
    </source>
</evidence>
<evidence type="ECO:0000256" key="13">
    <source>
        <dbReference type="SAM" id="Coils"/>
    </source>
</evidence>
<evidence type="ECO:0000256" key="4">
    <source>
        <dbReference type="ARBA" id="ARBA00022701"/>
    </source>
</evidence>
<dbReference type="InterPro" id="IPR027417">
    <property type="entry name" value="P-loop_NTPase"/>
</dbReference>
<accession>A0A7J7KSF1</accession>
<feature type="domain" description="Dynein heavy chain 3 AAA+ lid" evidence="17">
    <location>
        <begin position="4"/>
        <end position="84"/>
    </location>
</feature>
<proteinExistence type="inferred from homology"/>
<evidence type="ECO:0000256" key="6">
    <source>
        <dbReference type="ARBA" id="ARBA00022840"/>
    </source>
</evidence>
<feature type="domain" description="Dynein heavy chain AAA module D4" evidence="15">
    <location>
        <begin position="148"/>
        <end position="410"/>
    </location>
</feature>
<dbReference type="FunFam" id="3.40.50.300:FF:002141">
    <property type="entry name" value="Dynein heavy chain"/>
    <property type="match status" value="1"/>
</dbReference>
<keyword evidence="10" id="KW-0505">Motor protein</keyword>
<feature type="coiled-coil region" evidence="13">
    <location>
        <begin position="654"/>
        <end position="702"/>
    </location>
</feature>
<dbReference type="Gene3D" id="1.20.920.30">
    <property type="match status" value="1"/>
</dbReference>
<keyword evidence="8 13" id="KW-0175">Coiled coil</keyword>
<evidence type="ECO:0000256" key="9">
    <source>
        <dbReference type="ARBA" id="ARBA00023069"/>
    </source>
</evidence>
<dbReference type="GO" id="GO:0007018">
    <property type="term" value="P:microtubule-based movement"/>
    <property type="evidence" value="ECO:0007669"/>
    <property type="project" value="InterPro"/>
</dbReference>
<dbReference type="FunFam" id="1.10.8.1220:FF:000001">
    <property type="entry name" value="Dynein axonemal heavy chain 5"/>
    <property type="match status" value="1"/>
</dbReference>
<dbReference type="FunFam" id="3.40.50.300:FF:000223">
    <property type="entry name" value="Dynein heavy chain 3, axonemal"/>
    <property type="match status" value="1"/>
</dbReference>
<evidence type="ECO:0000256" key="12">
    <source>
        <dbReference type="ARBA" id="ARBA00023273"/>
    </source>
</evidence>
<dbReference type="InterPro" id="IPR041589">
    <property type="entry name" value="DNAH3_AAA_lid_1"/>
</dbReference>
<keyword evidence="5" id="KW-0547">Nucleotide-binding</keyword>
<dbReference type="GO" id="GO:0005874">
    <property type="term" value="C:microtubule"/>
    <property type="evidence" value="ECO:0007669"/>
    <property type="project" value="UniProtKB-KW"/>
</dbReference>
<reference evidence="18" key="1">
    <citation type="submission" date="2020-06" db="EMBL/GenBank/DDBJ databases">
        <title>Draft genome of Bugula neritina, a colonial animal packing powerful symbionts and potential medicines.</title>
        <authorList>
            <person name="Rayko M."/>
        </authorList>
    </citation>
    <scope>NUCLEOTIDE SEQUENCE [LARGE SCALE GENOMIC DNA]</scope>
    <source>
        <strain evidence="18">Kwan_BN1</strain>
    </source>
</reference>
<gene>
    <name evidence="18" type="ORF">EB796_000618</name>
</gene>
<dbReference type="Pfam" id="PF12780">
    <property type="entry name" value="AAA_8"/>
    <property type="match status" value="1"/>
</dbReference>
<dbReference type="Pfam" id="PF12781">
    <property type="entry name" value="AAA_9"/>
    <property type="match status" value="1"/>
</dbReference>
<evidence type="ECO:0000256" key="11">
    <source>
        <dbReference type="ARBA" id="ARBA00023212"/>
    </source>
</evidence>
<dbReference type="InterPro" id="IPR024317">
    <property type="entry name" value="Dynein_heavy_chain_D4_dom"/>
</dbReference>
<evidence type="ECO:0000256" key="8">
    <source>
        <dbReference type="ARBA" id="ARBA00023054"/>
    </source>
</evidence>
<evidence type="ECO:0000259" key="14">
    <source>
        <dbReference type="Pfam" id="PF12777"/>
    </source>
</evidence>
<feature type="domain" description="Dynein heavy chain coiled coil stalk" evidence="14">
    <location>
        <begin position="424"/>
        <end position="767"/>
    </location>
</feature>
<evidence type="ECO:0000256" key="1">
    <source>
        <dbReference type="ARBA" id="ARBA00004430"/>
    </source>
</evidence>
<dbReference type="InterPro" id="IPR035706">
    <property type="entry name" value="AAA_9"/>
</dbReference>
<evidence type="ECO:0000259" key="16">
    <source>
        <dbReference type="Pfam" id="PF12781"/>
    </source>
</evidence>
<organism evidence="18 19">
    <name type="scientific">Bugula neritina</name>
    <name type="common">Brown bryozoan</name>
    <name type="synonym">Sertularia neritina</name>
    <dbReference type="NCBI Taxonomy" id="10212"/>
    <lineage>
        <taxon>Eukaryota</taxon>
        <taxon>Metazoa</taxon>
        <taxon>Spiralia</taxon>
        <taxon>Lophotrochozoa</taxon>
        <taxon>Bryozoa</taxon>
        <taxon>Gymnolaemata</taxon>
        <taxon>Cheilostomatida</taxon>
        <taxon>Flustrina</taxon>
        <taxon>Buguloidea</taxon>
        <taxon>Bugulidae</taxon>
        <taxon>Bugula</taxon>
    </lineage>
</organism>
<comment type="similarity">
    <text evidence="2">Belongs to the dynein heavy chain family.</text>
</comment>
<dbReference type="PANTHER" id="PTHR22878">
    <property type="entry name" value="DYNEIN HEAVY CHAIN 6, AXONEMAL-LIKE-RELATED"/>
    <property type="match status" value="1"/>
</dbReference>
<keyword evidence="9" id="KW-0969">Cilium</keyword>
<dbReference type="FunFam" id="1.20.920.20:FF:000006">
    <property type="entry name" value="Dynein, axonemal, heavy chain 6"/>
    <property type="match status" value="1"/>
</dbReference>
<dbReference type="PANTHER" id="PTHR22878:SF70">
    <property type="entry name" value="DYNEIN HEAVY CHAIN 2, AXONEMAL"/>
    <property type="match status" value="1"/>
</dbReference>
<dbReference type="InterPro" id="IPR026983">
    <property type="entry name" value="DHC"/>
</dbReference>
<dbReference type="GO" id="GO:0045505">
    <property type="term" value="F:dynein intermediate chain binding"/>
    <property type="evidence" value="ECO:0007669"/>
    <property type="project" value="InterPro"/>
</dbReference>
<dbReference type="Gene3D" id="3.40.50.300">
    <property type="entry name" value="P-loop containing nucleotide triphosphate hydrolases"/>
    <property type="match status" value="2"/>
</dbReference>
<evidence type="ECO:0000259" key="15">
    <source>
        <dbReference type="Pfam" id="PF12780"/>
    </source>
</evidence>
<dbReference type="Gene3D" id="1.20.920.20">
    <property type="match status" value="1"/>
</dbReference>
<dbReference type="SUPFAM" id="SSF52540">
    <property type="entry name" value="P-loop containing nucleoside triphosphate hydrolases"/>
    <property type="match status" value="1"/>
</dbReference>
<keyword evidence="7" id="KW-0243">Dynein</keyword>
<dbReference type="OrthoDB" id="5593012at2759"/>
<dbReference type="Proteomes" id="UP000593567">
    <property type="component" value="Unassembled WGS sequence"/>
</dbReference>
<keyword evidence="19" id="KW-1185">Reference proteome</keyword>
<dbReference type="Gene3D" id="1.10.8.1220">
    <property type="match status" value="1"/>
</dbReference>
<comment type="subcellular location">
    <subcellularLocation>
        <location evidence="1">Cytoplasm</location>
        <location evidence="1">Cytoskeleton</location>
        <location evidence="1">Cilium axoneme</location>
    </subcellularLocation>
</comment>
<dbReference type="InterPro" id="IPR024743">
    <property type="entry name" value="Dynein_HC_stalk"/>
</dbReference>
<dbReference type="Gene3D" id="6.10.140.1060">
    <property type="match status" value="1"/>
</dbReference>
<evidence type="ECO:0000259" key="17">
    <source>
        <dbReference type="Pfam" id="PF17857"/>
    </source>
</evidence>
<dbReference type="Pfam" id="PF12777">
    <property type="entry name" value="MT"/>
    <property type="match status" value="1"/>
</dbReference>